<dbReference type="Proteomes" id="UP000194218">
    <property type="component" value="Chromosome"/>
</dbReference>
<keyword evidence="1" id="KW-0648">Protein biosynthesis</keyword>
<dbReference type="AlphaFoldDB" id="A0A1W7D6F6"/>
<protein>
    <submittedName>
        <fullName evidence="1">Translation initiation factor 2</fullName>
    </submittedName>
</protein>
<dbReference type="EMBL" id="CP021121">
    <property type="protein sequence ID" value="ARQ72681.1"/>
    <property type="molecule type" value="Genomic_DNA"/>
</dbReference>
<gene>
    <name evidence="1" type="ORF">CAG99_27080</name>
</gene>
<sequence>MHRLLDVLPVFAGDERIDRAFTLVPGSDFGVDALAAVERAGARTTPWAEARRRAHDLVLMASPKGELALLRGRRVLLPHGAGFGKSVEGEGTPGTPSGLDPAFLVPDGDALLSLHALAHPSQVARLAALSPHAAARAAVVGDPTLERVLASRGRRNDYRAALGTGARHLIALASTWGPESLLRRRPALLADLAARLPYDTYQLALILHPNERSRLGELNLAERLAPALDAGMFLAGPFEEWAAVLIACDAVITDHGSAALYAAALGRPVISAYDGGGELVPGSPMADLLDRSPFLADAGGLDAALGAQRPGAVRAPADGAFAERGRALERLRAELYRLLDVPPPRRQVVPRLLPEPATPPRGVPASFAVRARVDGRTVTVERLPVGTDAPAHHLAAEAGRAPERHAMSAALLYRRVPRGPDRPAAGHGAAWTVAGWTEETLADHPGCRTAGVVLSPDHCVTRGRRGPLLSVRIEPLRSGGRVVRTDPAAVLSAVHTWLGQGEVGGGGGVPPGSAYEMTCVVGGLPFAVRLRPASAAEAAREC</sequence>
<proteinExistence type="predicted"/>
<accession>A0A1W7D6F6</accession>
<dbReference type="InterPro" id="IPR043148">
    <property type="entry name" value="TagF_C"/>
</dbReference>
<dbReference type="Gene3D" id="3.40.50.12580">
    <property type="match status" value="1"/>
</dbReference>
<evidence type="ECO:0000313" key="2">
    <source>
        <dbReference type="Proteomes" id="UP000194218"/>
    </source>
</evidence>
<dbReference type="GO" id="GO:0003743">
    <property type="term" value="F:translation initiation factor activity"/>
    <property type="evidence" value="ECO:0007669"/>
    <property type="project" value="UniProtKB-KW"/>
</dbReference>
<organism evidence="1 2">
    <name type="scientific">Streptomyces marincola</name>
    <dbReference type="NCBI Taxonomy" id="2878388"/>
    <lineage>
        <taxon>Bacteria</taxon>
        <taxon>Bacillati</taxon>
        <taxon>Actinomycetota</taxon>
        <taxon>Actinomycetes</taxon>
        <taxon>Kitasatosporales</taxon>
        <taxon>Streptomycetaceae</taxon>
        <taxon>Streptomyces</taxon>
    </lineage>
</organism>
<reference evidence="1 2" key="1">
    <citation type="submission" date="2017-05" db="EMBL/GenBank/DDBJ databases">
        <title>Complete genome sequence of Streptomyces sp. SCSIO 03032 revealed the diverse biosynthetic pathways for its bioactive secondary metabolites.</title>
        <authorList>
            <person name="Ma L."/>
            <person name="Zhu Y."/>
            <person name="Zhang W."/>
            <person name="Zhang G."/>
            <person name="Tian X."/>
            <person name="Zhang S."/>
            <person name="Zhang C."/>
        </authorList>
    </citation>
    <scope>NUCLEOTIDE SEQUENCE [LARGE SCALE GENOMIC DNA]</scope>
    <source>
        <strain evidence="1 2">SCSIO 03032</strain>
    </source>
</reference>
<evidence type="ECO:0000313" key="1">
    <source>
        <dbReference type="EMBL" id="ARQ72681.1"/>
    </source>
</evidence>
<dbReference type="SUPFAM" id="SSF53756">
    <property type="entry name" value="UDP-Glycosyltransferase/glycogen phosphorylase"/>
    <property type="match status" value="1"/>
</dbReference>
<name>A0A1W7D6F6_9ACTN</name>
<keyword evidence="1" id="KW-0396">Initiation factor</keyword>
<dbReference type="KEGG" id="smao:CAG99_27080"/>
<keyword evidence="2" id="KW-1185">Reference proteome</keyword>